<accession>A0AAE0VR80</accession>
<sequence length="171" mass="19143">MYRQLQVNLEKYIEPDIYRTLRVDGKLQREEAMEKLEAAGISENDIKGMYREGENALCFNTHQQTTSHPTTQATKLPTTTPTSTSPMTSLTAAPTVVSATITSPSTVPPPSVTLPPSEQTLQIDTPLDEDPATHTGDKRELFDMNEYKWTVVTNKKARIQKKLSGERNMEC</sequence>
<organism evidence="2 3">
    <name type="scientific">Potamilus streckersoni</name>
    <dbReference type="NCBI Taxonomy" id="2493646"/>
    <lineage>
        <taxon>Eukaryota</taxon>
        <taxon>Metazoa</taxon>
        <taxon>Spiralia</taxon>
        <taxon>Lophotrochozoa</taxon>
        <taxon>Mollusca</taxon>
        <taxon>Bivalvia</taxon>
        <taxon>Autobranchia</taxon>
        <taxon>Heteroconchia</taxon>
        <taxon>Palaeoheterodonta</taxon>
        <taxon>Unionida</taxon>
        <taxon>Unionoidea</taxon>
        <taxon>Unionidae</taxon>
        <taxon>Ambleminae</taxon>
        <taxon>Lampsilini</taxon>
        <taxon>Potamilus</taxon>
    </lineage>
</organism>
<comment type="caution">
    <text evidence="2">The sequence shown here is derived from an EMBL/GenBank/DDBJ whole genome shotgun (WGS) entry which is preliminary data.</text>
</comment>
<name>A0AAE0VR80_9BIVA</name>
<dbReference type="AlphaFoldDB" id="A0AAE0VR80"/>
<feature type="region of interest" description="Disordered" evidence="1">
    <location>
        <begin position="63"/>
        <end position="88"/>
    </location>
</feature>
<reference evidence="2" key="2">
    <citation type="journal article" date="2021" name="Genome Biol. Evol.">
        <title>Developing a high-quality reference genome for a parasitic bivalve with doubly uniparental inheritance (Bivalvia: Unionida).</title>
        <authorList>
            <person name="Smith C.H."/>
        </authorList>
    </citation>
    <scope>NUCLEOTIDE SEQUENCE</scope>
    <source>
        <strain evidence="2">CHS0354</strain>
        <tissue evidence="2">Mantle</tissue>
    </source>
</reference>
<keyword evidence="3" id="KW-1185">Reference proteome</keyword>
<evidence type="ECO:0000256" key="1">
    <source>
        <dbReference type="SAM" id="MobiDB-lite"/>
    </source>
</evidence>
<evidence type="ECO:0000313" key="3">
    <source>
        <dbReference type="Proteomes" id="UP001195483"/>
    </source>
</evidence>
<reference evidence="2" key="1">
    <citation type="journal article" date="2021" name="Genome Biol. Evol.">
        <title>A High-Quality Reference Genome for a Parasitic Bivalve with Doubly Uniparental Inheritance (Bivalvia: Unionida).</title>
        <authorList>
            <person name="Smith C.H."/>
        </authorList>
    </citation>
    <scope>NUCLEOTIDE SEQUENCE</scope>
    <source>
        <strain evidence="2">CHS0354</strain>
    </source>
</reference>
<dbReference type="Proteomes" id="UP001195483">
    <property type="component" value="Unassembled WGS sequence"/>
</dbReference>
<reference evidence="2" key="3">
    <citation type="submission" date="2023-05" db="EMBL/GenBank/DDBJ databases">
        <authorList>
            <person name="Smith C.H."/>
        </authorList>
    </citation>
    <scope>NUCLEOTIDE SEQUENCE</scope>
    <source>
        <strain evidence="2">CHS0354</strain>
        <tissue evidence="2">Mantle</tissue>
    </source>
</reference>
<dbReference type="EMBL" id="JAEAOA010000932">
    <property type="protein sequence ID" value="KAK3586217.1"/>
    <property type="molecule type" value="Genomic_DNA"/>
</dbReference>
<protein>
    <submittedName>
        <fullName evidence="2">Uncharacterized protein</fullName>
    </submittedName>
</protein>
<gene>
    <name evidence="2" type="ORF">CHS0354_014994</name>
</gene>
<proteinExistence type="predicted"/>
<evidence type="ECO:0000313" key="2">
    <source>
        <dbReference type="EMBL" id="KAK3586217.1"/>
    </source>
</evidence>